<dbReference type="RefSeq" id="WP_092640902.1">
    <property type="nucleotide sequence ID" value="NZ_FNPX01000001.1"/>
</dbReference>
<organism evidence="1 2">
    <name type="scientific">Jannaschia faecimaris</name>
    <dbReference type="NCBI Taxonomy" id="1244108"/>
    <lineage>
        <taxon>Bacteria</taxon>
        <taxon>Pseudomonadati</taxon>
        <taxon>Pseudomonadota</taxon>
        <taxon>Alphaproteobacteria</taxon>
        <taxon>Rhodobacterales</taxon>
        <taxon>Roseobacteraceae</taxon>
        <taxon>Jannaschia</taxon>
    </lineage>
</organism>
<dbReference type="Proteomes" id="UP000198914">
    <property type="component" value="Unassembled WGS sequence"/>
</dbReference>
<dbReference type="OrthoDB" id="7659024at2"/>
<proteinExistence type="predicted"/>
<keyword evidence="2" id="KW-1185">Reference proteome</keyword>
<dbReference type="STRING" id="1244108.SAMN05444004_101190"/>
<sequence>MPEPSSWILHRTGVTGGTYRGLLTATDESDETPPPLTLVLGGETLGEMTMEAVDGGWQVEGEMGLAPLTDGAQTVFVRLPDGTALDSVTVITGLSAPEDLRAELATLRDEVTLLKKAFRRHVNQI</sequence>
<reference evidence="2" key="1">
    <citation type="submission" date="2016-10" db="EMBL/GenBank/DDBJ databases">
        <authorList>
            <person name="Varghese N."/>
            <person name="Submissions S."/>
        </authorList>
    </citation>
    <scope>NUCLEOTIDE SEQUENCE [LARGE SCALE GENOMIC DNA]</scope>
    <source>
        <strain evidence="2">DSM 100420</strain>
    </source>
</reference>
<evidence type="ECO:0000313" key="1">
    <source>
        <dbReference type="EMBL" id="SDY34271.1"/>
    </source>
</evidence>
<dbReference type="EMBL" id="FNPX01000001">
    <property type="protein sequence ID" value="SDY34271.1"/>
    <property type="molecule type" value="Genomic_DNA"/>
</dbReference>
<name>A0A1H3J2W1_9RHOB</name>
<evidence type="ECO:0000313" key="2">
    <source>
        <dbReference type="Proteomes" id="UP000198914"/>
    </source>
</evidence>
<dbReference type="AlphaFoldDB" id="A0A1H3J2W1"/>
<gene>
    <name evidence="1" type="ORF">SAMN05444004_101190</name>
</gene>
<protein>
    <submittedName>
        <fullName evidence="1">Uncharacterized protein</fullName>
    </submittedName>
</protein>
<accession>A0A1H3J2W1</accession>